<evidence type="ECO:0000313" key="2">
    <source>
        <dbReference type="Proteomes" id="UP000631791"/>
    </source>
</evidence>
<reference evidence="1 2" key="1">
    <citation type="submission" date="2020-11" db="EMBL/GenBank/DDBJ databases">
        <title>Sequencing the genomes of 1000 actinobacteria strains.</title>
        <authorList>
            <person name="Klenk H.-P."/>
        </authorList>
    </citation>
    <scope>NUCLEOTIDE SEQUENCE [LARGE SCALE GENOMIC DNA]</scope>
    <source>
        <strain evidence="1 2">DSM 101695</strain>
    </source>
</reference>
<keyword evidence="2" id="KW-1185">Reference proteome</keyword>
<dbReference type="Proteomes" id="UP000631791">
    <property type="component" value="Unassembled WGS sequence"/>
</dbReference>
<comment type="caution">
    <text evidence="1">The sequence shown here is derived from an EMBL/GenBank/DDBJ whole genome shotgun (WGS) entry which is preliminary data.</text>
</comment>
<proteinExistence type="predicted"/>
<accession>A0ABS0JYB2</accession>
<evidence type="ECO:0000313" key="1">
    <source>
        <dbReference type="EMBL" id="MBG6101361.1"/>
    </source>
</evidence>
<dbReference type="EMBL" id="JADOTY010000001">
    <property type="protein sequence ID" value="MBG6101361.1"/>
    <property type="molecule type" value="Genomic_DNA"/>
</dbReference>
<dbReference type="InterPro" id="IPR016155">
    <property type="entry name" value="Mopterin_synth/thiamin_S_b"/>
</dbReference>
<organism evidence="1 2">
    <name type="scientific">Micromonospora vinacea</name>
    <dbReference type="NCBI Taxonomy" id="709878"/>
    <lineage>
        <taxon>Bacteria</taxon>
        <taxon>Bacillati</taxon>
        <taxon>Actinomycetota</taxon>
        <taxon>Actinomycetes</taxon>
        <taxon>Micromonosporales</taxon>
        <taxon>Micromonosporaceae</taxon>
        <taxon>Micromonospora</taxon>
    </lineage>
</organism>
<sequence length="84" mass="8741">MEGTPLTVRYFAGARAAVGRTEEAVPAGRSLDDLTAELTQRHGDRLAAVLRVASFLVNGVTCHDRQAPLPAGATIDVLPPFAGG</sequence>
<dbReference type="SUPFAM" id="SSF54285">
    <property type="entry name" value="MoaD/ThiS"/>
    <property type="match status" value="1"/>
</dbReference>
<dbReference type="Pfam" id="PF02597">
    <property type="entry name" value="ThiS"/>
    <property type="match status" value="1"/>
</dbReference>
<protein>
    <submittedName>
        <fullName evidence="1">Molybdopterin converting factor small subunit</fullName>
    </submittedName>
</protein>
<dbReference type="InterPro" id="IPR012675">
    <property type="entry name" value="Beta-grasp_dom_sf"/>
</dbReference>
<dbReference type="InterPro" id="IPR003749">
    <property type="entry name" value="ThiS/MoaD-like"/>
</dbReference>
<dbReference type="RefSeq" id="WP_196920315.1">
    <property type="nucleotide sequence ID" value="NZ_JADOTY010000001.1"/>
</dbReference>
<name>A0ABS0JYB2_9ACTN</name>
<dbReference type="Gene3D" id="3.10.20.30">
    <property type="match status" value="1"/>
</dbReference>
<gene>
    <name evidence="1" type="ORF">IW249_001775</name>
</gene>
<dbReference type="CDD" id="cd17040">
    <property type="entry name" value="Ubl_MoaD_like"/>
    <property type="match status" value="1"/>
</dbReference>